<dbReference type="Proteomes" id="UP000077763">
    <property type="component" value="Unassembled WGS sequence"/>
</dbReference>
<proteinExistence type="inferred from homology"/>
<dbReference type="Gene3D" id="3.40.50.150">
    <property type="entry name" value="Vaccinia Virus protein VP39"/>
    <property type="match status" value="1"/>
</dbReference>
<comment type="catalytic activity">
    <reaction evidence="6">
        <text>a 2'-deoxycytidine in DNA + S-adenosyl-L-methionine = a 5-methyl-2'-deoxycytidine in DNA + S-adenosyl-L-homocysteine + H(+)</text>
        <dbReference type="Rhea" id="RHEA:13681"/>
        <dbReference type="Rhea" id="RHEA-COMP:11369"/>
        <dbReference type="Rhea" id="RHEA-COMP:11370"/>
        <dbReference type="ChEBI" id="CHEBI:15378"/>
        <dbReference type="ChEBI" id="CHEBI:57856"/>
        <dbReference type="ChEBI" id="CHEBI:59789"/>
        <dbReference type="ChEBI" id="CHEBI:85452"/>
        <dbReference type="ChEBI" id="CHEBI:85454"/>
        <dbReference type="EC" id="2.1.1.37"/>
    </reaction>
</comment>
<evidence type="ECO:0000256" key="6">
    <source>
        <dbReference type="ARBA" id="ARBA00047422"/>
    </source>
</evidence>
<keyword evidence="3 7" id="KW-0808">Transferase</keyword>
<dbReference type="EC" id="2.1.1.37" evidence="1"/>
<keyword evidence="5" id="KW-0680">Restriction system</keyword>
<sequence>MDAIDLFAGAGGFSLGAQMAGVHVVWAANHWPLAVDTHSLNHPGTIHSCQDLQQADWRDVPNHDVLLASPACQGHSLARGKEKPHHDALRSTAWAVVACAEYHRSAVILVENVPEFSRWVLFRPWCDAMQRLGYAVAPHVADAADHGVPQHRERLFLVCTRSQYPLHLELPKQAHVPIANVIEWDAHPWSAINKPGRSEKTLKRVQAGRAAFGDRFVAPYYSSGSGLTGRSIHRPIGTITTKDRWAVVRGDSMRMLQVPEAKAAMGFPAAYRLPALQKDALCMLGNAVCPPVSADFLTAIRQAA</sequence>
<evidence type="ECO:0000313" key="10">
    <source>
        <dbReference type="Proteomes" id="UP000077763"/>
    </source>
</evidence>
<evidence type="ECO:0000256" key="5">
    <source>
        <dbReference type="ARBA" id="ARBA00022747"/>
    </source>
</evidence>
<dbReference type="Gene3D" id="3.90.120.10">
    <property type="entry name" value="DNA Methylase, subunit A, domain 2"/>
    <property type="match status" value="1"/>
</dbReference>
<reference evidence="9 10" key="1">
    <citation type="submission" date="2016-03" db="EMBL/GenBank/DDBJ databases">
        <authorList>
            <person name="Ploux O."/>
        </authorList>
    </citation>
    <scope>NUCLEOTIDE SEQUENCE [LARGE SCALE GENOMIC DNA]</scope>
    <source>
        <strain evidence="9 10">R-45371</strain>
    </source>
</reference>
<protein>
    <recommendedName>
        <fullName evidence="1">DNA (cytosine-5-)-methyltransferase</fullName>
        <ecNumber evidence="1">2.1.1.37</ecNumber>
    </recommendedName>
</protein>
<dbReference type="PANTHER" id="PTHR10629">
    <property type="entry name" value="CYTOSINE-SPECIFIC METHYLTRANSFERASE"/>
    <property type="match status" value="1"/>
</dbReference>
<dbReference type="GO" id="GO:0032259">
    <property type="term" value="P:methylation"/>
    <property type="evidence" value="ECO:0007669"/>
    <property type="project" value="UniProtKB-KW"/>
</dbReference>
<evidence type="ECO:0000256" key="3">
    <source>
        <dbReference type="ARBA" id="ARBA00022679"/>
    </source>
</evidence>
<dbReference type="REBASE" id="164777">
    <property type="entry name" value="M.Mme45371ORF23170P"/>
</dbReference>
<evidence type="ECO:0000256" key="2">
    <source>
        <dbReference type="ARBA" id="ARBA00022603"/>
    </source>
</evidence>
<dbReference type="PROSITE" id="PS51679">
    <property type="entry name" value="SAM_MT_C5"/>
    <property type="match status" value="1"/>
</dbReference>
<accession>A0A177LVE7</accession>
<comment type="caution">
    <text evidence="9">The sequence shown here is derived from an EMBL/GenBank/DDBJ whole genome shotgun (WGS) entry which is preliminary data.</text>
</comment>
<dbReference type="PRINTS" id="PR00105">
    <property type="entry name" value="C5METTRFRASE"/>
</dbReference>
<comment type="similarity">
    <text evidence="7 8">Belongs to the class I-like SAM-binding methyltransferase superfamily. C5-methyltransferase family.</text>
</comment>
<dbReference type="GO" id="GO:0003886">
    <property type="term" value="F:DNA (cytosine-5-)-methyltransferase activity"/>
    <property type="evidence" value="ECO:0007669"/>
    <property type="project" value="UniProtKB-EC"/>
</dbReference>
<dbReference type="SUPFAM" id="SSF53335">
    <property type="entry name" value="S-adenosyl-L-methionine-dependent methyltransferases"/>
    <property type="match status" value="1"/>
</dbReference>
<dbReference type="GO" id="GO:0044027">
    <property type="term" value="P:negative regulation of gene expression via chromosomal CpG island methylation"/>
    <property type="evidence" value="ECO:0007669"/>
    <property type="project" value="TreeGrafter"/>
</dbReference>
<dbReference type="GO" id="GO:0009307">
    <property type="term" value="P:DNA restriction-modification system"/>
    <property type="evidence" value="ECO:0007669"/>
    <property type="project" value="UniProtKB-KW"/>
</dbReference>
<dbReference type="PANTHER" id="PTHR10629:SF52">
    <property type="entry name" value="DNA (CYTOSINE-5)-METHYLTRANSFERASE 1"/>
    <property type="match status" value="1"/>
</dbReference>
<dbReference type="EMBL" id="LUUH01000102">
    <property type="protein sequence ID" value="OAH97330.1"/>
    <property type="molecule type" value="Genomic_DNA"/>
</dbReference>
<evidence type="ECO:0000313" key="9">
    <source>
        <dbReference type="EMBL" id="OAH97330.1"/>
    </source>
</evidence>
<dbReference type="InterPro" id="IPR029063">
    <property type="entry name" value="SAM-dependent_MTases_sf"/>
</dbReference>
<organism evidence="9 10">
    <name type="scientific">Methylomonas methanica</name>
    <dbReference type="NCBI Taxonomy" id="421"/>
    <lineage>
        <taxon>Bacteria</taxon>
        <taxon>Pseudomonadati</taxon>
        <taxon>Pseudomonadota</taxon>
        <taxon>Gammaproteobacteria</taxon>
        <taxon>Methylococcales</taxon>
        <taxon>Methylococcaceae</taxon>
        <taxon>Methylomonas</taxon>
    </lineage>
</organism>
<keyword evidence="2 7" id="KW-0489">Methyltransferase</keyword>
<dbReference type="Pfam" id="PF00145">
    <property type="entry name" value="DNA_methylase"/>
    <property type="match status" value="1"/>
</dbReference>
<dbReference type="AlphaFoldDB" id="A0A177LVE7"/>
<evidence type="ECO:0000256" key="1">
    <source>
        <dbReference type="ARBA" id="ARBA00011975"/>
    </source>
</evidence>
<evidence type="ECO:0000256" key="7">
    <source>
        <dbReference type="PROSITE-ProRule" id="PRU01016"/>
    </source>
</evidence>
<dbReference type="NCBIfam" id="TIGR00675">
    <property type="entry name" value="dcm"/>
    <property type="match status" value="1"/>
</dbReference>
<keyword evidence="4 7" id="KW-0949">S-adenosyl-L-methionine</keyword>
<evidence type="ECO:0000256" key="4">
    <source>
        <dbReference type="ARBA" id="ARBA00022691"/>
    </source>
</evidence>
<dbReference type="InterPro" id="IPR001525">
    <property type="entry name" value="C5_MeTfrase"/>
</dbReference>
<evidence type="ECO:0000256" key="8">
    <source>
        <dbReference type="RuleBase" id="RU000416"/>
    </source>
</evidence>
<dbReference type="InterPro" id="IPR050390">
    <property type="entry name" value="C5-Methyltransferase"/>
</dbReference>
<dbReference type="RefSeq" id="WP_064038666.1">
    <property type="nucleotide sequence ID" value="NZ_LUUH01000102.1"/>
</dbReference>
<feature type="active site" evidence="7">
    <location>
        <position position="72"/>
    </location>
</feature>
<name>A0A177LVE7_METMH</name>
<gene>
    <name evidence="9" type="ORF">A1353_23170</name>
</gene>
<dbReference type="GO" id="GO:0003677">
    <property type="term" value="F:DNA binding"/>
    <property type="evidence" value="ECO:0007669"/>
    <property type="project" value="TreeGrafter"/>
</dbReference>